<evidence type="ECO:0000313" key="1">
    <source>
        <dbReference type="EMBL" id="KPQ41480.1"/>
    </source>
</evidence>
<proteinExistence type="predicted"/>
<protein>
    <submittedName>
        <fullName evidence="1">Uncharacterized protein</fullName>
    </submittedName>
</protein>
<reference evidence="1 2" key="1">
    <citation type="submission" date="2015-09" db="EMBL/GenBank/DDBJ databases">
        <title>A metagenomics-based metabolic model of nitrate-dependent anaerobic oxidation of methane by Methanoperedens-like archaea.</title>
        <authorList>
            <person name="Arshad A."/>
            <person name="Speth D.R."/>
            <person name="De Graaf R.M."/>
            <person name="Op Den Camp H.J."/>
            <person name="Jetten M.S."/>
            <person name="Welte C.U."/>
        </authorList>
    </citation>
    <scope>NUCLEOTIDE SEQUENCE [LARGE SCALE GENOMIC DNA]</scope>
</reference>
<gene>
    <name evidence="1" type="ORF">MPEBLZ_03975</name>
</gene>
<dbReference type="EMBL" id="LKCM01000350">
    <property type="protein sequence ID" value="KPQ41480.1"/>
    <property type="molecule type" value="Genomic_DNA"/>
</dbReference>
<sequence>MPLRYAAELVVMPAGAVMWPGRIQAELDSKNLKDKVDLRITGMSWIL</sequence>
<evidence type="ECO:0000313" key="2">
    <source>
        <dbReference type="Proteomes" id="UP000050360"/>
    </source>
</evidence>
<dbReference type="AlphaFoldDB" id="A0A0P8DVE1"/>
<accession>A0A0P8DVE1</accession>
<name>A0A0P8DVE1_9EURY</name>
<dbReference type="Proteomes" id="UP000050360">
    <property type="component" value="Unassembled WGS sequence"/>
</dbReference>
<organism evidence="1 2">
    <name type="scientific">Candidatus Methanoperedens nitratireducens</name>
    <dbReference type="NCBI Taxonomy" id="1392998"/>
    <lineage>
        <taxon>Archaea</taxon>
        <taxon>Methanobacteriati</taxon>
        <taxon>Methanobacteriota</taxon>
        <taxon>Stenosarchaea group</taxon>
        <taxon>Methanomicrobia</taxon>
        <taxon>Methanosarcinales</taxon>
        <taxon>ANME-2 cluster</taxon>
        <taxon>Candidatus Methanoperedentaceae</taxon>
        <taxon>Candidatus Methanoperedens</taxon>
    </lineage>
</organism>
<comment type="caution">
    <text evidence="1">The sequence shown here is derived from an EMBL/GenBank/DDBJ whole genome shotgun (WGS) entry which is preliminary data.</text>
</comment>